<evidence type="ECO:0000256" key="4">
    <source>
        <dbReference type="ARBA" id="ARBA00022840"/>
    </source>
</evidence>
<sequence length="500" mass="55079">MKILARLCLRRAGFQAKYNNHLWNNVQKTALYSTKIVDTLKGRGLVNSVTHDSIYSALEKSKVGVYCGVDPTAPSLHVGNLIPLMGLLHFHLAGHRILPLVGSATGAIGDPSGKSTERGLLASDVLNNNVKSISAQLENFFERAREYAEKRSYNVSIEQNASPSNSSERLSPIKIVRNGDWYGGMGVLEFLRDVGKHARVGVMLARESVKARMSSEQGISFTEFSYQLLQAYDFWYLYKNHGCKVQLGGSDQWGNITAGTELIRRLRAANDISNDGGSGDVNSENDAFGITFPLLTTSTGEKFGKSAGNAIWLDSNLTSPFDFYQFFVQTPDADVERYLLLFTLLPVDKIAQTIEAHKQKPEDFTAQKLLASEVTEMIHGENGFRKAIVATDVLFGKSKSSYTKSELANAFANDPRLKTINNAVISGKTVTDLAVISESCKSKGEANRLIKNGGLYWNNQRVTDPKWIPSLENGDYIGGSIGVLRTGKTNYRLLQIQENT</sequence>
<reference evidence="13" key="1">
    <citation type="submission" date="2022-07" db="EMBL/GenBank/DDBJ databases">
        <title>Phylogenomic reconstructions and comparative analyses of Kickxellomycotina fungi.</title>
        <authorList>
            <person name="Reynolds N.K."/>
            <person name="Stajich J.E."/>
            <person name="Barry K."/>
            <person name="Grigoriev I.V."/>
            <person name="Crous P."/>
            <person name="Smith M.E."/>
        </authorList>
    </citation>
    <scope>NUCLEOTIDE SEQUENCE</scope>
    <source>
        <strain evidence="13">NBRC 100468</strain>
    </source>
</reference>
<evidence type="ECO:0000256" key="2">
    <source>
        <dbReference type="ARBA" id="ARBA00022598"/>
    </source>
</evidence>
<dbReference type="PANTHER" id="PTHR11766">
    <property type="entry name" value="TYROSYL-TRNA SYNTHETASE"/>
    <property type="match status" value="1"/>
</dbReference>
<dbReference type="PROSITE" id="PS50889">
    <property type="entry name" value="S4"/>
    <property type="match status" value="1"/>
</dbReference>
<dbReference type="GO" id="GO:0005829">
    <property type="term" value="C:cytosol"/>
    <property type="evidence" value="ECO:0007669"/>
    <property type="project" value="TreeGrafter"/>
</dbReference>
<dbReference type="InterPro" id="IPR002305">
    <property type="entry name" value="aa-tRNA-synth_Ic"/>
</dbReference>
<dbReference type="Pfam" id="PF00579">
    <property type="entry name" value="tRNA-synt_1b"/>
    <property type="match status" value="1"/>
</dbReference>
<evidence type="ECO:0000256" key="10">
    <source>
        <dbReference type="PROSITE-ProRule" id="PRU00182"/>
    </source>
</evidence>
<dbReference type="PROSITE" id="PS00178">
    <property type="entry name" value="AA_TRNA_LIGASE_I"/>
    <property type="match status" value="1"/>
</dbReference>
<dbReference type="Proteomes" id="UP001150538">
    <property type="component" value="Unassembled WGS sequence"/>
</dbReference>
<dbReference type="OrthoDB" id="337870at2759"/>
<evidence type="ECO:0000256" key="5">
    <source>
        <dbReference type="ARBA" id="ARBA00022884"/>
    </source>
</evidence>
<dbReference type="CDD" id="cd00165">
    <property type="entry name" value="S4"/>
    <property type="match status" value="1"/>
</dbReference>
<comment type="catalytic activity">
    <reaction evidence="9 11">
        <text>tRNA(Tyr) + L-tyrosine + ATP = L-tyrosyl-tRNA(Tyr) + AMP + diphosphate + H(+)</text>
        <dbReference type="Rhea" id="RHEA:10220"/>
        <dbReference type="Rhea" id="RHEA-COMP:9706"/>
        <dbReference type="Rhea" id="RHEA-COMP:9707"/>
        <dbReference type="ChEBI" id="CHEBI:15378"/>
        <dbReference type="ChEBI" id="CHEBI:30616"/>
        <dbReference type="ChEBI" id="CHEBI:33019"/>
        <dbReference type="ChEBI" id="CHEBI:58315"/>
        <dbReference type="ChEBI" id="CHEBI:78442"/>
        <dbReference type="ChEBI" id="CHEBI:78536"/>
        <dbReference type="ChEBI" id="CHEBI:456215"/>
        <dbReference type="EC" id="6.1.1.1"/>
    </reaction>
</comment>
<dbReference type="GO" id="GO:0003723">
    <property type="term" value="F:RNA binding"/>
    <property type="evidence" value="ECO:0007669"/>
    <property type="project" value="UniProtKB-KW"/>
</dbReference>
<gene>
    <name evidence="13" type="primary">MSY1</name>
    <name evidence="13" type="ORF">H4219_000123</name>
</gene>
<evidence type="ECO:0000256" key="7">
    <source>
        <dbReference type="ARBA" id="ARBA00023146"/>
    </source>
</evidence>
<keyword evidence="14" id="KW-1185">Reference proteome</keyword>
<keyword evidence="2 11" id="KW-0436">Ligase</keyword>
<feature type="domain" description="Tyrosine--tRNA ligase SYY-like C-terminal" evidence="12">
    <location>
        <begin position="426"/>
        <end position="493"/>
    </location>
</feature>
<evidence type="ECO:0000313" key="13">
    <source>
        <dbReference type="EMBL" id="KAJ1922261.1"/>
    </source>
</evidence>
<dbReference type="GO" id="GO:0005739">
    <property type="term" value="C:mitochondrion"/>
    <property type="evidence" value="ECO:0007669"/>
    <property type="project" value="TreeGrafter"/>
</dbReference>
<dbReference type="GO" id="GO:0006437">
    <property type="term" value="P:tyrosyl-tRNA aminoacylation"/>
    <property type="evidence" value="ECO:0007669"/>
    <property type="project" value="InterPro"/>
</dbReference>
<evidence type="ECO:0000313" key="14">
    <source>
        <dbReference type="Proteomes" id="UP001150538"/>
    </source>
</evidence>
<evidence type="ECO:0000256" key="6">
    <source>
        <dbReference type="ARBA" id="ARBA00022917"/>
    </source>
</evidence>
<proteinExistence type="inferred from homology"/>
<dbReference type="SUPFAM" id="SSF55174">
    <property type="entry name" value="Alpha-L RNA-binding motif"/>
    <property type="match status" value="1"/>
</dbReference>
<evidence type="ECO:0000256" key="3">
    <source>
        <dbReference type="ARBA" id="ARBA00022741"/>
    </source>
</evidence>
<dbReference type="Gene3D" id="3.40.50.620">
    <property type="entry name" value="HUPs"/>
    <property type="match status" value="1"/>
</dbReference>
<evidence type="ECO:0000256" key="8">
    <source>
        <dbReference type="ARBA" id="ARBA00033323"/>
    </source>
</evidence>
<dbReference type="InterPro" id="IPR002307">
    <property type="entry name" value="Tyr-tRNA-ligase"/>
</dbReference>
<dbReference type="PRINTS" id="PR01040">
    <property type="entry name" value="TRNASYNTHTYR"/>
</dbReference>
<evidence type="ECO:0000256" key="1">
    <source>
        <dbReference type="ARBA" id="ARBA00013160"/>
    </source>
</evidence>
<dbReference type="InterPro" id="IPR014729">
    <property type="entry name" value="Rossmann-like_a/b/a_fold"/>
</dbReference>
<comment type="similarity">
    <text evidence="11">Belongs to the class-I aminoacyl-tRNA synthetase family.</text>
</comment>
<dbReference type="FunFam" id="1.10.240.10:FF:000001">
    <property type="entry name" value="Tyrosine--tRNA ligase"/>
    <property type="match status" value="1"/>
</dbReference>
<dbReference type="InterPro" id="IPR036986">
    <property type="entry name" value="S4_RNA-bd_sf"/>
</dbReference>
<name>A0A9W8A6S3_9FUNG</name>
<protein>
    <recommendedName>
        <fullName evidence="1 11">Tyrosine--tRNA ligase</fullName>
        <ecNumber evidence="1 11">6.1.1.1</ecNumber>
    </recommendedName>
    <alternativeName>
        <fullName evidence="8 11">Tyrosyl-tRNA synthetase</fullName>
    </alternativeName>
</protein>
<dbReference type="Pfam" id="PF22421">
    <property type="entry name" value="SYY_C-terminal"/>
    <property type="match status" value="1"/>
</dbReference>
<dbReference type="HAMAP" id="MF_02006">
    <property type="entry name" value="Tyr_tRNA_synth_type1"/>
    <property type="match status" value="1"/>
</dbReference>
<accession>A0A9W8A6S3</accession>
<keyword evidence="6 11" id="KW-0648">Protein biosynthesis</keyword>
<dbReference type="CDD" id="cd00805">
    <property type="entry name" value="TyrRS_core"/>
    <property type="match status" value="1"/>
</dbReference>
<dbReference type="Gene3D" id="3.10.290.10">
    <property type="entry name" value="RNA-binding S4 domain"/>
    <property type="match status" value="1"/>
</dbReference>
<keyword evidence="3 11" id="KW-0547">Nucleotide-binding</keyword>
<dbReference type="PANTHER" id="PTHR11766:SF0">
    <property type="entry name" value="TYROSINE--TRNA LIGASE, MITOCHONDRIAL"/>
    <property type="match status" value="1"/>
</dbReference>
<dbReference type="EMBL" id="JANBPU010000001">
    <property type="protein sequence ID" value="KAJ1922261.1"/>
    <property type="molecule type" value="Genomic_DNA"/>
</dbReference>
<dbReference type="SUPFAM" id="SSF52374">
    <property type="entry name" value="Nucleotidylyl transferase"/>
    <property type="match status" value="1"/>
</dbReference>
<organism evidence="13 14">
    <name type="scientific">Mycoemilia scoparia</name>
    <dbReference type="NCBI Taxonomy" id="417184"/>
    <lineage>
        <taxon>Eukaryota</taxon>
        <taxon>Fungi</taxon>
        <taxon>Fungi incertae sedis</taxon>
        <taxon>Zoopagomycota</taxon>
        <taxon>Kickxellomycotina</taxon>
        <taxon>Kickxellomycetes</taxon>
        <taxon>Kickxellales</taxon>
        <taxon>Kickxellaceae</taxon>
        <taxon>Mycoemilia</taxon>
    </lineage>
</organism>
<dbReference type="InterPro" id="IPR024088">
    <property type="entry name" value="Tyr-tRNA-ligase_bac-type"/>
</dbReference>
<dbReference type="AlphaFoldDB" id="A0A9W8A6S3"/>
<evidence type="ECO:0000259" key="12">
    <source>
        <dbReference type="Pfam" id="PF22421"/>
    </source>
</evidence>
<dbReference type="InterPro" id="IPR054608">
    <property type="entry name" value="SYY-like_C"/>
</dbReference>
<keyword evidence="7 11" id="KW-0030">Aminoacyl-tRNA synthetase</keyword>
<evidence type="ECO:0000256" key="11">
    <source>
        <dbReference type="RuleBase" id="RU361234"/>
    </source>
</evidence>
<keyword evidence="5 10" id="KW-0694">RNA-binding</keyword>
<dbReference type="InterPro" id="IPR024107">
    <property type="entry name" value="Tyr-tRNA-ligase_bac_1"/>
</dbReference>
<dbReference type="InterPro" id="IPR001412">
    <property type="entry name" value="aa-tRNA-synth_I_CS"/>
</dbReference>
<dbReference type="Gene3D" id="1.10.240.10">
    <property type="entry name" value="Tyrosyl-Transfer RNA Synthetase"/>
    <property type="match status" value="1"/>
</dbReference>
<keyword evidence="4 11" id="KW-0067">ATP-binding</keyword>
<evidence type="ECO:0000256" key="9">
    <source>
        <dbReference type="ARBA" id="ARBA00048248"/>
    </source>
</evidence>
<comment type="caution">
    <text evidence="13">The sequence shown here is derived from an EMBL/GenBank/DDBJ whole genome shotgun (WGS) entry which is preliminary data.</text>
</comment>
<dbReference type="GO" id="GO:0005524">
    <property type="term" value="F:ATP binding"/>
    <property type="evidence" value="ECO:0007669"/>
    <property type="project" value="UniProtKB-KW"/>
</dbReference>
<dbReference type="EC" id="6.1.1.1" evidence="1 11"/>
<dbReference type="GO" id="GO:0004831">
    <property type="term" value="F:tyrosine-tRNA ligase activity"/>
    <property type="evidence" value="ECO:0007669"/>
    <property type="project" value="UniProtKB-EC"/>
</dbReference>
<dbReference type="NCBIfam" id="TIGR00234">
    <property type="entry name" value="tyrS"/>
    <property type="match status" value="1"/>
</dbReference>